<dbReference type="InterPro" id="IPR036047">
    <property type="entry name" value="F-box-like_dom_sf"/>
</dbReference>
<dbReference type="PANTHER" id="PTHR38926">
    <property type="entry name" value="F-BOX DOMAIN CONTAINING PROTEIN, EXPRESSED"/>
    <property type="match status" value="1"/>
</dbReference>
<dbReference type="InterPro" id="IPR032675">
    <property type="entry name" value="LRR_dom_sf"/>
</dbReference>
<evidence type="ECO:0000256" key="1">
    <source>
        <dbReference type="SAM" id="MobiDB-lite"/>
    </source>
</evidence>
<evidence type="ECO:0000259" key="2">
    <source>
        <dbReference type="Pfam" id="PF12937"/>
    </source>
</evidence>
<dbReference type="PANTHER" id="PTHR38926:SF5">
    <property type="entry name" value="F-BOX AND LEUCINE-RICH REPEAT PROTEIN 6"/>
    <property type="match status" value="1"/>
</dbReference>
<feature type="region of interest" description="Disordered" evidence="1">
    <location>
        <begin position="264"/>
        <end position="293"/>
    </location>
</feature>
<dbReference type="AlphaFoldDB" id="A0A176WL19"/>
<gene>
    <name evidence="3" type="ORF">AXG93_1921s1040</name>
</gene>
<evidence type="ECO:0000313" key="3">
    <source>
        <dbReference type="EMBL" id="OAE33858.1"/>
    </source>
</evidence>
<dbReference type="SMART" id="SM00367">
    <property type="entry name" value="LRR_CC"/>
    <property type="match status" value="4"/>
</dbReference>
<evidence type="ECO:0000313" key="4">
    <source>
        <dbReference type="Proteomes" id="UP000077202"/>
    </source>
</evidence>
<protein>
    <recommendedName>
        <fullName evidence="2">F-box domain-containing protein</fullName>
    </recommendedName>
</protein>
<dbReference type="Gene3D" id="1.20.1280.50">
    <property type="match status" value="1"/>
</dbReference>
<sequence length="312" mass="34878">MANCSSEEGPWATLISEALAEVFVRLPFEERLRTVPLVCKGWRRASFDPACWRNVDMEPWFKAKSEVDYGWEWECQEEMEYLVRLVVDRSHGQLRQLRTMLCTNDSVEYIAERCPLLTELSIADSFDVVDDAAIKLALSCPRLERLDLSDCYKVTGKALEMFGIHCPSLVSFSRNMLRSHEFTDVVLPMGDEEALVIATRMQKLEHLELKKSFSLTDFGLMHIATRCKKLESLNLACCSGVSPSALEKVTAVCPNLKIESGTQACTPSAEKGSAEGRSQVQAQSPTDPKAREREVVVAIALTQTLGGDEDDC</sequence>
<dbReference type="SUPFAM" id="SSF52047">
    <property type="entry name" value="RNI-like"/>
    <property type="match status" value="1"/>
</dbReference>
<dbReference type="SUPFAM" id="SSF81383">
    <property type="entry name" value="F-box domain"/>
    <property type="match status" value="1"/>
</dbReference>
<dbReference type="Pfam" id="PF12937">
    <property type="entry name" value="F-box-like"/>
    <property type="match status" value="1"/>
</dbReference>
<dbReference type="InterPro" id="IPR001810">
    <property type="entry name" value="F-box_dom"/>
</dbReference>
<name>A0A176WL19_MARPO</name>
<proteinExistence type="predicted"/>
<feature type="domain" description="F-box" evidence="2">
    <location>
        <begin position="17"/>
        <end position="57"/>
    </location>
</feature>
<dbReference type="EMBL" id="LVLJ01000490">
    <property type="protein sequence ID" value="OAE33858.1"/>
    <property type="molecule type" value="Genomic_DNA"/>
</dbReference>
<feature type="compositionally biased region" description="Polar residues" evidence="1">
    <location>
        <begin position="276"/>
        <end position="286"/>
    </location>
</feature>
<dbReference type="Proteomes" id="UP000077202">
    <property type="component" value="Unassembled WGS sequence"/>
</dbReference>
<dbReference type="InterPro" id="IPR006553">
    <property type="entry name" value="Leu-rich_rpt_Cys-con_subtyp"/>
</dbReference>
<organism evidence="3 4">
    <name type="scientific">Marchantia polymorpha subsp. ruderalis</name>
    <dbReference type="NCBI Taxonomy" id="1480154"/>
    <lineage>
        <taxon>Eukaryota</taxon>
        <taxon>Viridiplantae</taxon>
        <taxon>Streptophyta</taxon>
        <taxon>Embryophyta</taxon>
        <taxon>Marchantiophyta</taxon>
        <taxon>Marchantiopsida</taxon>
        <taxon>Marchantiidae</taxon>
        <taxon>Marchantiales</taxon>
        <taxon>Marchantiaceae</taxon>
        <taxon>Marchantia</taxon>
    </lineage>
</organism>
<keyword evidence="4" id="KW-1185">Reference proteome</keyword>
<dbReference type="Gene3D" id="3.80.10.10">
    <property type="entry name" value="Ribonuclease Inhibitor"/>
    <property type="match status" value="1"/>
</dbReference>
<comment type="caution">
    <text evidence="3">The sequence shown here is derived from an EMBL/GenBank/DDBJ whole genome shotgun (WGS) entry which is preliminary data.</text>
</comment>
<accession>A0A176WL19</accession>
<reference evidence="3" key="1">
    <citation type="submission" date="2016-03" db="EMBL/GenBank/DDBJ databases">
        <title>Mechanisms controlling the formation of the plant cell surface in tip-growing cells are functionally conserved among land plants.</title>
        <authorList>
            <person name="Honkanen S."/>
            <person name="Jones V.A."/>
            <person name="Morieri G."/>
            <person name="Champion C."/>
            <person name="Hetherington A.J."/>
            <person name="Kelly S."/>
            <person name="Saint-Marcoux D."/>
            <person name="Proust H."/>
            <person name="Prescott H."/>
            <person name="Dolan L."/>
        </authorList>
    </citation>
    <scope>NUCLEOTIDE SEQUENCE [LARGE SCALE GENOMIC DNA]</scope>
    <source>
        <tissue evidence="3">Whole gametophyte</tissue>
    </source>
</reference>